<proteinExistence type="predicted"/>
<dbReference type="AlphaFoldDB" id="Q8KKT6"/>
<name>Q8KKT6_RHIEC</name>
<accession>Q8KKT6</accession>
<organism evidence="1 2">
    <name type="scientific">Rhizobium etli (strain ATCC 51251 / DSM 11541 / JCM 21823 / NBRC 15573 / CFN 42)</name>
    <dbReference type="NCBI Taxonomy" id="347834"/>
    <lineage>
        <taxon>Bacteria</taxon>
        <taxon>Pseudomonadati</taxon>
        <taxon>Pseudomonadota</taxon>
        <taxon>Alphaproteobacteria</taxon>
        <taxon>Hyphomicrobiales</taxon>
        <taxon>Rhizobiaceae</taxon>
        <taxon>Rhizobium/Agrobacterium group</taxon>
        <taxon>Rhizobium</taxon>
    </lineage>
</organism>
<dbReference type="KEGG" id="ret:RHE_PD00009"/>
<dbReference type="EMBL" id="U80928">
    <property type="protein sequence ID" value="AAM55044.1"/>
    <property type="molecule type" value="Genomic_DNA"/>
</dbReference>
<dbReference type="OrthoDB" id="8126713at2"/>
<dbReference type="RefSeq" id="WP_011053288.1">
    <property type="nucleotide sequence ID" value="NC_004041.2"/>
</dbReference>
<reference evidence="2" key="2">
    <citation type="journal article" date="2006" name="Proc. Natl. Acad. Sci. U.S.A.">
        <title>The partitioned Rhizobium etli genome: genetic and metabolic redundancy in seven interacting replicons.</title>
        <authorList>
            <person name="Gonzalez V."/>
            <person name="Santamaria R.I."/>
            <person name="Bustos P."/>
            <person name="Hernandez-Gonzalez I."/>
            <person name="Medrano-Soto A."/>
            <person name="Moreno-Hagelsieb G."/>
            <person name="Janga S.C."/>
            <person name="Ramirez M.A."/>
            <person name="Jimenez-Jacinto V."/>
            <person name="Collado-Vides J."/>
            <person name="Davila G."/>
        </authorList>
    </citation>
    <scope>NUCLEOTIDE SEQUENCE [LARGE SCALE GENOMIC DNA]</scope>
    <source>
        <strain evidence="2">ATCC 51251 / DSM 11541 / JCM 21823 / NBRC 15573 / CFN 42</strain>
    </source>
</reference>
<keyword evidence="2" id="KW-1185">Reference proteome</keyword>
<dbReference type="Proteomes" id="UP000001936">
    <property type="component" value="Plasmid p42d"/>
</dbReference>
<evidence type="ECO:0000313" key="2">
    <source>
        <dbReference type="Proteomes" id="UP000001936"/>
    </source>
</evidence>
<geneLocation type="plasmid" evidence="1 2">
    <name>p42d</name>
</geneLocation>
<evidence type="ECO:0000313" key="1">
    <source>
        <dbReference type="EMBL" id="AAM55044.1"/>
    </source>
</evidence>
<protein>
    <submittedName>
        <fullName evidence="1">Uncharacterized protein</fullName>
    </submittedName>
</protein>
<keyword evidence="1" id="KW-0614">Plasmid</keyword>
<reference evidence="2" key="1">
    <citation type="journal article" date="2003" name="Genome Biol.">
        <title>The mosaic structure of the symbiotic plasmid of Rhizobium etli CFN42 and its relation to other symbiotic genome compartments.</title>
        <authorList>
            <person name="Gonzalez V."/>
            <person name="Bustos P."/>
            <person name="Ramirez-Romero M.A."/>
            <person name="Medrano-Soto A."/>
            <person name="Salgado H."/>
            <person name="Hernandez-Gonzalez I."/>
            <person name="Hernandez-Celis J.C."/>
            <person name="Quintero V."/>
            <person name="Moreno-Hagelsieb G."/>
            <person name="Girard L."/>
            <person name="Rodriguez O."/>
            <person name="Flores M."/>
            <person name="Cevallos M.A."/>
            <person name="Collado-Vides J."/>
            <person name="Romero D."/>
            <person name="Davila G."/>
        </authorList>
    </citation>
    <scope>NUCLEOTIDE SEQUENCE [LARGE SCALE GENOMIC DNA]</scope>
    <source>
        <strain evidence="2">ATCC 51251 / DSM 11541 / JCM 21823 / NBRC 15573 / CFN 42</strain>
    </source>
</reference>
<dbReference type="HOGENOM" id="CLU_066425_0_0_5"/>
<sequence>MSDELGEEEIEVCATANEIQSTYPLATNLSVSGPFEDEDHARGFGHAFIGSLQVIGQHINLTDLDGVTITGTYHETLLQIDRGLEGLRPLTASTIEDGVIGVAMAPAVLRDGLLKTHLIFDVNYVWHIADPESEFFASAVHTIAHECGHVEVHTALDQALPGRILRHRYADYIEQYREEVIDACFQEYGATRLSAGFGLNPIDGYRQTFLTALADTDAAANGFISAYRTHGDIDRVLLEVPPLYANLIKWASYLIGTMHGLGIMVSDQQGLADALSDHWFADYFARLEAAYAELWERLGQWESASEFDGLGDIAIEVLEAGGMFLSRNEEDGIRVDIPFRANNTPNYGLLSLLRGI</sequence>
<gene>
    <name evidence="1" type="ordered locus">RHE_PD00009</name>
</gene>